<keyword evidence="3" id="KW-1185">Reference proteome</keyword>
<dbReference type="InterPro" id="IPR037069">
    <property type="entry name" value="AcylCoA_DH/ox_N_sf"/>
</dbReference>
<dbReference type="Gene3D" id="1.10.540.10">
    <property type="entry name" value="Acyl-CoA dehydrogenase/oxidase, N-terminal domain"/>
    <property type="match status" value="1"/>
</dbReference>
<dbReference type="SUPFAM" id="SSF56645">
    <property type="entry name" value="Acyl-CoA dehydrogenase NM domain-like"/>
    <property type="match status" value="1"/>
</dbReference>
<accession>A0ABW3MNK9</accession>
<sequence>MLTKQSAPATGLVDRVSGLLPVLRSHSEWVEQNRRIHDESLEKLAEAGVFRMRVPTRYGGYETDATTMLDVISEVARGDGSTAWTTAVWAIS</sequence>
<feature type="non-terminal residue" evidence="2">
    <location>
        <position position="92"/>
    </location>
</feature>
<dbReference type="Proteomes" id="UP001597045">
    <property type="component" value="Unassembled WGS sequence"/>
</dbReference>
<feature type="domain" description="Acyl-CoA dehydrogenase/oxidase N-terminal" evidence="1">
    <location>
        <begin position="26"/>
        <end position="87"/>
    </location>
</feature>
<name>A0ABW3MNK9_9PSEU</name>
<organism evidence="2 3">
    <name type="scientific">Kibdelosporangium lantanae</name>
    <dbReference type="NCBI Taxonomy" id="1497396"/>
    <lineage>
        <taxon>Bacteria</taxon>
        <taxon>Bacillati</taxon>
        <taxon>Actinomycetota</taxon>
        <taxon>Actinomycetes</taxon>
        <taxon>Pseudonocardiales</taxon>
        <taxon>Pseudonocardiaceae</taxon>
        <taxon>Kibdelosporangium</taxon>
    </lineage>
</organism>
<proteinExistence type="predicted"/>
<evidence type="ECO:0000259" key="1">
    <source>
        <dbReference type="Pfam" id="PF02771"/>
    </source>
</evidence>
<evidence type="ECO:0000313" key="2">
    <source>
        <dbReference type="EMBL" id="MFD1052283.1"/>
    </source>
</evidence>
<dbReference type="InterPro" id="IPR013786">
    <property type="entry name" value="AcylCoA_DH/ox_N"/>
</dbReference>
<dbReference type="EMBL" id="JBHTIS010004289">
    <property type="protein sequence ID" value="MFD1052283.1"/>
    <property type="molecule type" value="Genomic_DNA"/>
</dbReference>
<comment type="caution">
    <text evidence="2">The sequence shown here is derived from an EMBL/GenBank/DDBJ whole genome shotgun (WGS) entry which is preliminary data.</text>
</comment>
<evidence type="ECO:0000313" key="3">
    <source>
        <dbReference type="Proteomes" id="UP001597045"/>
    </source>
</evidence>
<dbReference type="Pfam" id="PF02771">
    <property type="entry name" value="Acyl-CoA_dh_N"/>
    <property type="match status" value="1"/>
</dbReference>
<protein>
    <submittedName>
        <fullName evidence="2">Acyl-CoA dehydrogenase family protein</fullName>
    </submittedName>
</protein>
<gene>
    <name evidence="2" type="ORF">ACFQ1S_45260</name>
</gene>
<dbReference type="InterPro" id="IPR009100">
    <property type="entry name" value="AcylCoA_DH/oxidase_NM_dom_sf"/>
</dbReference>
<reference evidence="3" key="1">
    <citation type="journal article" date="2019" name="Int. J. Syst. Evol. Microbiol.">
        <title>The Global Catalogue of Microorganisms (GCM) 10K type strain sequencing project: providing services to taxonomists for standard genome sequencing and annotation.</title>
        <authorList>
            <consortium name="The Broad Institute Genomics Platform"/>
            <consortium name="The Broad Institute Genome Sequencing Center for Infectious Disease"/>
            <person name="Wu L."/>
            <person name="Ma J."/>
        </authorList>
    </citation>
    <scope>NUCLEOTIDE SEQUENCE [LARGE SCALE GENOMIC DNA]</scope>
    <source>
        <strain evidence="3">JCM 31486</strain>
    </source>
</reference>